<name>A0A1D9Q663_SCLS1</name>
<dbReference type="KEGG" id="ssl:SS1G_07061"/>
<sequence>MGADRPSWWRLSLIVENCITAPVAIPIYPFIPAWPHQAKWLSDKERTSLADIIKKEDFLNRRMRSQIVTRSLSLKIGRHTYGEYLDLMAILG</sequence>
<dbReference type="VEuPathDB" id="FungiDB:sscle_06g052140"/>
<accession>A0A1D9Q663</accession>
<evidence type="ECO:0000313" key="2">
    <source>
        <dbReference type="Proteomes" id="UP000177798"/>
    </source>
</evidence>
<dbReference type="OrthoDB" id="19923at2759"/>
<proteinExistence type="predicted"/>
<reference evidence="2" key="1">
    <citation type="journal article" date="2017" name="Genome Biol. Evol.">
        <title>The complete genome sequence of the phytopathogenic fungus Sclerotinia sclerotiorum reveals insights into the genome architecture of broad host range pathogens.</title>
        <authorList>
            <person name="Derbyshire M."/>
            <person name="Denton-Giles M."/>
            <person name="Hegedus D."/>
            <person name="Seifbarghy S."/>
            <person name="Rollins J."/>
            <person name="van Kan J."/>
            <person name="Seidl M.F."/>
            <person name="Faino L."/>
            <person name="Mbengue M."/>
            <person name="Navaud O."/>
            <person name="Raffaele S."/>
            <person name="Hammond-Kosack K."/>
            <person name="Heard S."/>
            <person name="Oliver R."/>
        </authorList>
    </citation>
    <scope>NUCLEOTIDE SEQUENCE [LARGE SCALE GENOMIC DNA]</scope>
    <source>
        <strain evidence="2">ATCC 18683 / 1980 / Ss-1</strain>
    </source>
</reference>
<protein>
    <submittedName>
        <fullName evidence="1">Uncharacterized protein</fullName>
    </submittedName>
</protein>
<evidence type="ECO:0000313" key="1">
    <source>
        <dbReference type="EMBL" id="APA10444.1"/>
    </source>
</evidence>
<dbReference type="Proteomes" id="UP000177798">
    <property type="component" value="Chromosome 6"/>
</dbReference>
<dbReference type="AlphaFoldDB" id="A0A1D9Q663"/>
<dbReference type="EMBL" id="CP017819">
    <property type="protein sequence ID" value="APA10444.1"/>
    <property type="molecule type" value="Genomic_DNA"/>
</dbReference>
<gene>
    <name evidence="1" type="ORF">sscle_06g052140</name>
</gene>
<organism evidence="1 2">
    <name type="scientific">Sclerotinia sclerotiorum (strain ATCC 18683 / 1980 / Ss-1)</name>
    <name type="common">White mold</name>
    <name type="synonym">Whetzelinia sclerotiorum</name>
    <dbReference type="NCBI Taxonomy" id="665079"/>
    <lineage>
        <taxon>Eukaryota</taxon>
        <taxon>Fungi</taxon>
        <taxon>Dikarya</taxon>
        <taxon>Ascomycota</taxon>
        <taxon>Pezizomycotina</taxon>
        <taxon>Leotiomycetes</taxon>
        <taxon>Helotiales</taxon>
        <taxon>Sclerotiniaceae</taxon>
        <taxon>Sclerotinia</taxon>
    </lineage>
</organism>
<dbReference type="RefSeq" id="XP_001591615.1">
    <property type="nucleotide sequence ID" value="XM_001591565.1"/>
</dbReference>